<dbReference type="Proteomes" id="UP000190395">
    <property type="component" value="Unassembled WGS sequence"/>
</dbReference>
<dbReference type="STRING" id="225004.SAMN02745152_02215"/>
<name>A0A1T4R4Y1_9SPIR</name>
<dbReference type="GeneID" id="303368411"/>
<organism evidence="1 2">
    <name type="scientific">Treponema berlinense</name>
    <dbReference type="NCBI Taxonomy" id="225004"/>
    <lineage>
        <taxon>Bacteria</taxon>
        <taxon>Pseudomonadati</taxon>
        <taxon>Spirochaetota</taxon>
        <taxon>Spirochaetia</taxon>
        <taxon>Spirochaetales</taxon>
        <taxon>Treponemataceae</taxon>
        <taxon>Treponema</taxon>
    </lineage>
</organism>
<evidence type="ECO:0000313" key="1">
    <source>
        <dbReference type="EMBL" id="SKA11134.1"/>
    </source>
</evidence>
<reference evidence="1 2" key="1">
    <citation type="submission" date="2017-02" db="EMBL/GenBank/DDBJ databases">
        <authorList>
            <person name="Peterson S.W."/>
        </authorList>
    </citation>
    <scope>NUCLEOTIDE SEQUENCE [LARGE SCALE GENOMIC DNA]</scope>
    <source>
        <strain evidence="1 2">ATCC BAA-909</strain>
    </source>
</reference>
<proteinExistence type="predicted"/>
<accession>A0A1T4R4Y1</accession>
<keyword evidence="2" id="KW-1185">Reference proteome</keyword>
<sequence>NSLLYLCIRNTSLYFRKILGIFRLHFYCILSKDEFKTTYDEVEDITFITHKDMQKGAFYNLKDSATGERENISLYISDKSLTIWADYQNNDWMFIDGIVFLDADSNRLKIDYGKRTESDVKTGAIKNVYVREDYGAIIKEEDISNLENILSSSKVYVAFLGKKNTKKMELKAKYIKAMQATIEKWKSINEKIEE</sequence>
<feature type="non-terminal residue" evidence="1">
    <location>
        <position position="1"/>
    </location>
</feature>
<dbReference type="EMBL" id="FUXC01000028">
    <property type="protein sequence ID" value="SKA11134.1"/>
    <property type="molecule type" value="Genomic_DNA"/>
</dbReference>
<protein>
    <submittedName>
        <fullName evidence="1">Uncharacterized protein</fullName>
    </submittedName>
</protein>
<dbReference type="RefSeq" id="WP_234970085.1">
    <property type="nucleotide sequence ID" value="NZ_FUXC01000028.1"/>
</dbReference>
<evidence type="ECO:0000313" key="2">
    <source>
        <dbReference type="Proteomes" id="UP000190395"/>
    </source>
</evidence>
<dbReference type="AlphaFoldDB" id="A0A1T4R4Y1"/>
<gene>
    <name evidence="1" type="ORF">SAMN02745152_02215</name>
</gene>